<reference evidence="1 2" key="1">
    <citation type="submission" date="2018-08" db="EMBL/GenBank/DDBJ databases">
        <title>Murine metabolic-syndrome-specific gut microbial biobank.</title>
        <authorList>
            <person name="Liu C."/>
        </authorList>
    </citation>
    <scope>NUCLEOTIDE SEQUENCE [LARGE SCALE GENOMIC DNA]</scope>
    <source>
        <strain evidence="1 2">583</strain>
    </source>
</reference>
<gene>
    <name evidence="1" type="ORF">D3Z33_13350</name>
</gene>
<name>A0A845QZU7_9CLOT</name>
<evidence type="ECO:0008006" key="3">
    <source>
        <dbReference type="Google" id="ProtNLM"/>
    </source>
</evidence>
<sequence>MRKIYLNAFILITIIFITACSSSDLTKEISLTTGINFLDGRILKNVDSHGGFHGDGTTYIEIMFSDKENESIIRSIENNDRWGKLPLTDDLNIALYGKGSSSQFIGPLVTNDEGKGFFPTVENGYYFFIDRYSESKDKKDDTSIINRNSFNFTIAIYDKDSKTLYYCELDT</sequence>
<dbReference type="AlphaFoldDB" id="A0A845QZU7"/>
<evidence type="ECO:0000313" key="2">
    <source>
        <dbReference type="Proteomes" id="UP000467132"/>
    </source>
</evidence>
<dbReference type="PROSITE" id="PS51257">
    <property type="entry name" value="PROKAR_LIPOPROTEIN"/>
    <property type="match status" value="1"/>
</dbReference>
<keyword evidence="2" id="KW-1185">Reference proteome</keyword>
<protein>
    <recommendedName>
        <fullName evidence="3">Lipoprotein</fullName>
    </recommendedName>
</protein>
<dbReference type="OrthoDB" id="2039553at2"/>
<dbReference type="RefSeq" id="WP_160198311.1">
    <property type="nucleotide sequence ID" value="NZ_QXXA01000016.1"/>
</dbReference>
<comment type="caution">
    <text evidence="1">The sequence shown here is derived from an EMBL/GenBank/DDBJ whole genome shotgun (WGS) entry which is preliminary data.</text>
</comment>
<dbReference type="EMBL" id="QXXA01000016">
    <property type="protein sequence ID" value="NBI07841.1"/>
    <property type="molecule type" value="Genomic_DNA"/>
</dbReference>
<evidence type="ECO:0000313" key="1">
    <source>
        <dbReference type="EMBL" id="NBI07841.1"/>
    </source>
</evidence>
<organism evidence="1 2">
    <name type="scientific">Senegalia massiliensis</name>
    <dbReference type="NCBI Taxonomy" id="1720316"/>
    <lineage>
        <taxon>Bacteria</taxon>
        <taxon>Bacillati</taxon>
        <taxon>Bacillota</taxon>
        <taxon>Clostridia</taxon>
        <taxon>Eubacteriales</taxon>
        <taxon>Clostridiaceae</taxon>
        <taxon>Senegalia</taxon>
    </lineage>
</organism>
<dbReference type="Proteomes" id="UP000467132">
    <property type="component" value="Unassembled WGS sequence"/>
</dbReference>
<accession>A0A845QZU7</accession>
<proteinExistence type="predicted"/>